<keyword evidence="4" id="KW-1185">Reference proteome</keyword>
<protein>
    <recommendedName>
        <fullName evidence="2">EF-hand domain-containing protein</fullName>
    </recommendedName>
</protein>
<dbReference type="InterPro" id="IPR002048">
    <property type="entry name" value="EF_hand_dom"/>
</dbReference>
<keyword evidence="1" id="KW-0106">Calcium</keyword>
<dbReference type="SUPFAM" id="SSF47473">
    <property type="entry name" value="EF-hand"/>
    <property type="match status" value="1"/>
</dbReference>
<reference evidence="4" key="1">
    <citation type="journal article" date="2011" name="Genome Biol.">
        <title>Comparative genomics of the social amoebae Dictyostelium discoideum and Dictyostelium purpureum.</title>
        <authorList>
            <consortium name="US DOE Joint Genome Institute (JGI-PGF)"/>
            <person name="Sucgang R."/>
            <person name="Kuo A."/>
            <person name="Tian X."/>
            <person name="Salerno W."/>
            <person name="Parikh A."/>
            <person name="Feasley C.L."/>
            <person name="Dalin E."/>
            <person name="Tu H."/>
            <person name="Huang E."/>
            <person name="Barry K."/>
            <person name="Lindquist E."/>
            <person name="Shapiro H."/>
            <person name="Bruce D."/>
            <person name="Schmutz J."/>
            <person name="Salamov A."/>
            <person name="Fey P."/>
            <person name="Gaudet P."/>
            <person name="Anjard C."/>
            <person name="Babu M.M."/>
            <person name="Basu S."/>
            <person name="Bushmanova Y."/>
            <person name="van der Wel H."/>
            <person name="Katoh-Kurasawa M."/>
            <person name="Dinh C."/>
            <person name="Coutinho P.M."/>
            <person name="Saito T."/>
            <person name="Elias M."/>
            <person name="Schaap P."/>
            <person name="Kay R.R."/>
            <person name="Henrissat B."/>
            <person name="Eichinger L."/>
            <person name="Rivero F."/>
            <person name="Putnam N.H."/>
            <person name="West C.M."/>
            <person name="Loomis W.F."/>
            <person name="Chisholm R.L."/>
            <person name="Shaulsky G."/>
            <person name="Strassmann J.E."/>
            <person name="Queller D.C."/>
            <person name="Kuspa A."/>
            <person name="Grigoriev I.V."/>
        </authorList>
    </citation>
    <scope>NUCLEOTIDE SEQUENCE [LARGE SCALE GENOMIC DNA]</scope>
    <source>
        <strain evidence="4">QSDP1</strain>
    </source>
</reference>
<feature type="domain" description="EF-hand" evidence="2">
    <location>
        <begin position="71"/>
        <end position="106"/>
    </location>
</feature>
<dbReference type="InterPro" id="IPR011992">
    <property type="entry name" value="EF-hand-dom_pair"/>
</dbReference>
<dbReference type="EMBL" id="GL870967">
    <property type="protein sequence ID" value="EGC38913.1"/>
    <property type="molecule type" value="Genomic_DNA"/>
</dbReference>
<dbReference type="RefSeq" id="XP_003284593.1">
    <property type="nucleotide sequence ID" value="XM_003284545.1"/>
</dbReference>
<dbReference type="Pfam" id="PF13202">
    <property type="entry name" value="EF-hand_5"/>
    <property type="match status" value="1"/>
</dbReference>
<dbReference type="InterPro" id="IPR018247">
    <property type="entry name" value="EF_Hand_1_Ca_BS"/>
</dbReference>
<evidence type="ECO:0000313" key="3">
    <source>
        <dbReference type="EMBL" id="EGC38913.1"/>
    </source>
</evidence>
<sequence length="149" mass="17823">MIEDFFKKNKDQQITYDQCFSYFKSLENCKDPETLSDCLFSSLDKDRNETISKKDFDIQKFFDDLNLCSEIINRNYDNLLNEFDGNKDGKITWEETFNVFKKDPSIGYFSCENMTRVFFQILDTNNDKVITIDDLRKAKERDEDLYLIE</sequence>
<dbReference type="AlphaFoldDB" id="F0ZAZ3"/>
<dbReference type="Gene3D" id="1.10.238.10">
    <property type="entry name" value="EF-hand"/>
    <property type="match status" value="2"/>
</dbReference>
<dbReference type="OrthoDB" id="26525at2759"/>
<dbReference type="VEuPathDB" id="AmoebaDB:DICPUDRAFT_148381"/>
<dbReference type="GeneID" id="10506368"/>
<dbReference type="KEGG" id="dpp:DICPUDRAFT_148381"/>
<proteinExistence type="predicted"/>
<dbReference type="GO" id="GO:0005509">
    <property type="term" value="F:calcium ion binding"/>
    <property type="evidence" value="ECO:0007669"/>
    <property type="project" value="InterPro"/>
</dbReference>
<dbReference type="PROSITE" id="PS50222">
    <property type="entry name" value="EF_HAND_2"/>
    <property type="match status" value="1"/>
</dbReference>
<evidence type="ECO:0000256" key="1">
    <source>
        <dbReference type="ARBA" id="ARBA00022837"/>
    </source>
</evidence>
<gene>
    <name evidence="3" type="ORF">DICPUDRAFT_148381</name>
</gene>
<evidence type="ECO:0000259" key="2">
    <source>
        <dbReference type="PROSITE" id="PS50222"/>
    </source>
</evidence>
<dbReference type="Proteomes" id="UP000001064">
    <property type="component" value="Unassembled WGS sequence"/>
</dbReference>
<accession>F0ZAZ3</accession>
<evidence type="ECO:0000313" key="4">
    <source>
        <dbReference type="Proteomes" id="UP000001064"/>
    </source>
</evidence>
<dbReference type="InParanoid" id="F0ZAZ3"/>
<organism evidence="3 4">
    <name type="scientific">Dictyostelium purpureum</name>
    <name type="common">Slime mold</name>
    <dbReference type="NCBI Taxonomy" id="5786"/>
    <lineage>
        <taxon>Eukaryota</taxon>
        <taxon>Amoebozoa</taxon>
        <taxon>Evosea</taxon>
        <taxon>Eumycetozoa</taxon>
        <taxon>Dictyostelia</taxon>
        <taxon>Dictyosteliales</taxon>
        <taxon>Dictyosteliaceae</taxon>
        <taxon>Dictyostelium</taxon>
    </lineage>
</organism>
<name>F0ZAZ3_DICPU</name>
<dbReference type="PROSITE" id="PS00018">
    <property type="entry name" value="EF_HAND_1"/>
    <property type="match status" value="1"/>
</dbReference>